<evidence type="ECO:0000259" key="2">
    <source>
        <dbReference type="SMART" id="SM00992"/>
    </source>
</evidence>
<evidence type="ECO:0000313" key="4">
    <source>
        <dbReference type="Proteomes" id="UP000294325"/>
    </source>
</evidence>
<evidence type="ECO:0000313" key="3">
    <source>
        <dbReference type="EMBL" id="QBQ54909.1"/>
    </source>
</evidence>
<dbReference type="SMART" id="SM00992">
    <property type="entry name" value="YccV-like"/>
    <property type="match status" value="1"/>
</dbReference>
<accession>A0A4P7C029</accession>
<dbReference type="Pfam" id="PF08755">
    <property type="entry name" value="YccV-like"/>
    <property type="match status" value="1"/>
</dbReference>
<evidence type="ECO:0000256" key="1">
    <source>
        <dbReference type="NCBIfam" id="TIGR02097"/>
    </source>
</evidence>
<dbReference type="AlphaFoldDB" id="A0A4P7C029"/>
<name>A0A4P7C029_9GAMM</name>
<gene>
    <name evidence="3" type="primary">hspQ</name>
    <name evidence="3" type="ORF">E3U44_10565</name>
</gene>
<dbReference type="Gene3D" id="2.30.30.390">
    <property type="entry name" value="Hemimethylated DNA-binding domain"/>
    <property type="match status" value="1"/>
</dbReference>
<dbReference type="InterPro" id="IPR053189">
    <property type="entry name" value="Clp_protease_adapter_ClpF"/>
</dbReference>
<proteinExistence type="predicted"/>
<dbReference type="OrthoDB" id="9806050at2"/>
<dbReference type="RefSeq" id="WP_134358117.1">
    <property type="nucleotide sequence ID" value="NZ_CP038033.1"/>
</dbReference>
<dbReference type="Proteomes" id="UP000294325">
    <property type="component" value="Chromosome"/>
</dbReference>
<keyword evidence="4" id="KW-1185">Reference proteome</keyword>
<dbReference type="SUPFAM" id="SSF141255">
    <property type="entry name" value="YccV-like"/>
    <property type="match status" value="1"/>
</dbReference>
<dbReference type="EMBL" id="CP038033">
    <property type="protein sequence ID" value="QBQ54909.1"/>
    <property type="molecule type" value="Genomic_DNA"/>
</dbReference>
<dbReference type="PANTHER" id="PTHR48439">
    <property type="entry name" value="HEMIMETHYLATED DNA-BINDING DOMAIN-CONTAINING PROTEIN"/>
    <property type="match status" value="1"/>
</dbReference>
<sequence length="105" mass="12184">MQQSRAKFGIGQLVRHKLFHYRGVVVDADPVFQGSPEWYEQMAQSQPPKDRPWYHVLVDNADYQTYVAERNLDLDTSGEPINHPAVELLFDDLHEGVYRRQGSIN</sequence>
<dbReference type="GO" id="GO:0003677">
    <property type="term" value="F:DNA binding"/>
    <property type="evidence" value="ECO:0007669"/>
    <property type="project" value="UniProtKB-UniRule"/>
</dbReference>
<dbReference type="InterPro" id="IPR036623">
    <property type="entry name" value="Hemimethylated_DNA-bd_sf"/>
</dbReference>
<protein>
    <recommendedName>
        <fullName evidence="1">Heat shock protein HspQ</fullName>
    </recommendedName>
</protein>
<dbReference type="KEGG" id="nwr:E3U44_10565"/>
<reference evidence="3 4" key="1">
    <citation type="submission" date="2019-03" db="EMBL/GenBank/DDBJ databases">
        <title>The genome sequence of Nitrosococcus wardiae strain D1FHST reveals the archetypal metabolic capacity of ammonia-oxidizing Gammaproteobacteria.</title>
        <authorList>
            <person name="Wang L."/>
            <person name="Lim C.K."/>
            <person name="Hanson T.E."/>
            <person name="Dang H."/>
            <person name="Klotz M.G."/>
        </authorList>
    </citation>
    <scope>NUCLEOTIDE SEQUENCE [LARGE SCALE GENOMIC DNA]</scope>
    <source>
        <strain evidence="3 4">D1FHS</strain>
    </source>
</reference>
<keyword evidence="3" id="KW-0346">Stress response</keyword>
<dbReference type="NCBIfam" id="TIGR02097">
    <property type="entry name" value="yccV"/>
    <property type="match status" value="1"/>
</dbReference>
<feature type="domain" description="Hemimethylated DNA-binding" evidence="2">
    <location>
        <begin position="5"/>
        <end position="101"/>
    </location>
</feature>
<dbReference type="PANTHER" id="PTHR48439:SF1">
    <property type="entry name" value="HEMIMETHYLATED DNA-BINDING DOMAIN-CONTAINING PROTEIN"/>
    <property type="match status" value="1"/>
</dbReference>
<dbReference type="InterPro" id="IPR011722">
    <property type="entry name" value="Hemimethylated_DNA-bd_dom"/>
</dbReference>
<organism evidence="3 4">
    <name type="scientific">Nitrosococcus wardiae</name>
    <dbReference type="NCBI Taxonomy" id="1814290"/>
    <lineage>
        <taxon>Bacteria</taxon>
        <taxon>Pseudomonadati</taxon>
        <taxon>Pseudomonadota</taxon>
        <taxon>Gammaproteobacteria</taxon>
        <taxon>Chromatiales</taxon>
        <taxon>Chromatiaceae</taxon>
        <taxon>Nitrosococcus</taxon>
    </lineage>
</organism>